<reference evidence="3" key="1">
    <citation type="journal article" date="2019" name="Int. J. Syst. Evol. Microbiol.">
        <title>The Global Catalogue of Microorganisms (GCM) 10K type strain sequencing project: providing services to taxonomists for standard genome sequencing and annotation.</title>
        <authorList>
            <consortium name="The Broad Institute Genomics Platform"/>
            <consortium name="The Broad Institute Genome Sequencing Center for Infectious Disease"/>
            <person name="Wu L."/>
            <person name="Ma J."/>
        </authorList>
    </citation>
    <scope>NUCLEOTIDE SEQUENCE [LARGE SCALE GENOMIC DNA]</scope>
    <source>
        <strain evidence="3">JCM 16702</strain>
    </source>
</reference>
<dbReference type="Gene3D" id="3.40.630.30">
    <property type="match status" value="1"/>
</dbReference>
<gene>
    <name evidence="2" type="ORF">GCM10022214_71920</name>
</gene>
<name>A0ABP7WVN2_9ACTN</name>
<evidence type="ECO:0000313" key="3">
    <source>
        <dbReference type="Proteomes" id="UP001500683"/>
    </source>
</evidence>
<keyword evidence="3" id="KW-1185">Reference proteome</keyword>
<dbReference type="InterPro" id="IPR000182">
    <property type="entry name" value="GNAT_dom"/>
</dbReference>
<accession>A0ABP7WVN2</accession>
<evidence type="ECO:0000259" key="1">
    <source>
        <dbReference type="PROSITE" id="PS51186"/>
    </source>
</evidence>
<proteinExistence type="predicted"/>
<evidence type="ECO:0000313" key="2">
    <source>
        <dbReference type="EMBL" id="GAA4097471.1"/>
    </source>
</evidence>
<dbReference type="Proteomes" id="UP001500683">
    <property type="component" value="Unassembled WGS sequence"/>
</dbReference>
<dbReference type="Pfam" id="PF00583">
    <property type="entry name" value="Acetyltransf_1"/>
    <property type="match status" value="1"/>
</dbReference>
<protein>
    <submittedName>
        <fullName evidence="2">GNAT family N-acetyltransferase</fullName>
    </submittedName>
</protein>
<dbReference type="PROSITE" id="PS51186">
    <property type="entry name" value="GNAT"/>
    <property type="match status" value="1"/>
</dbReference>
<sequence>MRQILRPQEIGDDLTRELVDCWVTVSNAGGAVGFPFPPVTAAEVAPAAEQLIAGLDAGRSRLVLAVIDGVLAGWLNIRRDPHPLVAHWGTLHHVQSHPAYRGRGVGAALMRHARQVARDEMGLEQLHLAARSGMGLEEFYGRLGYKEIGRRQGAYRLAPGDDRDEILMALAPL</sequence>
<feature type="domain" description="N-acetyltransferase" evidence="1">
    <location>
        <begin position="23"/>
        <end position="173"/>
    </location>
</feature>
<organism evidence="2 3">
    <name type="scientific">Actinomadura miaoliensis</name>
    <dbReference type="NCBI Taxonomy" id="430685"/>
    <lineage>
        <taxon>Bacteria</taxon>
        <taxon>Bacillati</taxon>
        <taxon>Actinomycetota</taxon>
        <taxon>Actinomycetes</taxon>
        <taxon>Streptosporangiales</taxon>
        <taxon>Thermomonosporaceae</taxon>
        <taxon>Actinomadura</taxon>
    </lineage>
</organism>
<dbReference type="InterPro" id="IPR016181">
    <property type="entry name" value="Acyl_CoA_acyltransferase"/>
</dbReference>
<dbReference type="EMBL" id="BAAAZG010000056">
    <property type="protein sequence ID" value="GAA4097471.1"/>
    <property type="molecule type" value="Genomic_DNA"/>
</dbReference>
<dbReference type="CDD" id="cd04301">
    <property type="entry name" value="NAT_SF"/>
    <property type="match status" value="1"/>
</dbReference>
<dbReference type="SUPFAM" id="SSF55729">
    <property type="entry name" value="Acyl-CoA N-acyltransferases (Nat)"/>
    <property type="match status" value="1"/>
</dbReference>
<comment type="caution">
    <text evidence="2">The sequence shown here is derived from an EMBL/GenBank/DDBJ whole genome shotgun (WGS) entry which is preliminary data.</text>
</comment>